<dbReference type="SUPFAM" id="SSF54001">
    <property type="entry name" value="Cysteine proteinases"/>
    <property type="match status" value="1"/>
</dbReference>
<keyword evidence="5" id="KW-0645">Protease</keyword>
<dbReference type="InterPro" id="IPR050164">
    <property type="entry name" value="Peptidase_C19"/>
</dbReference>
<dbReference type="STRING" id="1432141.A0A015I2L6"/>
<dbReference type="GO" id="GO:0005634">
    <property type="term" value="C:nucleus"/>
    <property type="evidence" value="ECO:0007669"/>
    <property type="project" value="TreeGrafter"/>
</dbReference>
<dbReference type="SUPFAM" id="SSF48371">
    <property type="entry name" value="ARM repeat"/>
    <property type="match status" value="1"/>
</dbReference>
<dbReference type="OrthoDB" id="420187at2759"/>
<evidence type="ECO:0000313" key="13">
    <source>
        <dbReference type="Proteomes" id="UP000022910"/>
    </source>
</evidence>
<evidence type="ECO:0000259" key="11">
    <source>
        <dbReference type="PROSITE" id="PS50235"/>
    </source>
</evidence>
<feature type="compositionally biased region" description="Acidic residues" evidence="9">
    <location>
        <begin position="74"/>
        <end position="108"/>
    </location>
</feature>
<organism evidence="12 13">
    <name type="scientific">Rhizophagus irregularis (strain DAOM 197198w)</name>
    <name type="common">Glomus intraradices</name>
    <dbReference type="NCBI Taxonomy" id="1432141"/>
    <lineage>
        <taxon>Eukaryota</taxon>
        <taxon>Fungi</taxon>
        <taxon>Fungi incertae sedis</taxon>
        <taxon>Mucoromycota</taxon>
        <taxon>Glomeromycotina</taxon>
        <taxon>Glomeromycetes</taxon>
        <taxon>Glomerales</taxon>
        <taxon>Glomeraceae</taxon>
        <taxon>Rhizophagus</taxon>
    </lineage>
</organism>
<reference evidence="12 13" key="1">
    <citation type="submission" date="2014-02" db="EMBL/GenBank/DDBJ databases">
        <title>Single nucleus genome sequencing reveals high similarity among nuclei of an endomycorrhizal fungus.</title>
        <authorList>
            <person name="Lin K."/>
            <person name="Geurts R."/>
            <person name="Zhang Z."/>
            <person name="Limpens E."/>
            <person name="Saunders D.G."/>
            <person name="Mu D."/>
            <person name="Pang E."/>
            <person name="Cao H."/>
            <person name="Cha H."/>
            <person name="Lin T."/>
            <person name="Zhou Q."/>
            <person name="Shang Y."/>
            <person name="Li Y."/>
            <person name="Ivanov S."/>
            <person name="Sharma T."/>
            <person name="Velzen R.V."/>
            <person name="Ruijter N.D."/>
            <person name="Aanen D.K."/>
            <person name="Win J."/>
            <person name="Kamoun S."/>
            <person name="Bisseling T."/>
            <person name="Huang S."/>
        </authorList>
    </citation>
    <scope>NUCLEOTIDE SEQUENCE [LARGE SCALE GENOMIC DNA]</scope>
    <source>
        <strain evidence="13">DAOM197198w</strain>
    </source>
</reference>
<comment type="similarity">
    <text evidence="2">Belongs to the peptidase C19 family.</text>
</comment>
<keyword evidence="6" id="KW-0833">Ubl conjugation pathway</keyword>
<dbReference type="InterPro" id="IPR021905">
    <property type="entry name" value="DUF3517"/>
</dbReference>
<dbReference type="EMBL" id="JEMT01029700">
    <property type="protein sequence ID" value="EXX51232.1"/>
    <property type="molecule type" value="Genomic_DNA"/>
</dbReference>
<keyword evidence="7" id="KW-0378">Hydrolase</keyword>
<evidence type="ECO:0000313" key="12">
    <source>
        <dbReference type="EMBL" id="EXX51232.1"/>
    </source>
</evidence>
<evidence type="ECO:0000256" key="4">
    <source>
        <dbReference type="ARBA" id="ARBA00022553"/>
    </source>
</evidence>
<dbReference type="EC" id="3.4.19.12" evidence="3"/>
<evidence type="ECO:0000256" key="1">
    <source>
        <dbReference type="ARBA" id="ARBA00000707"/>
    </source>
</evidence>
<dbReference type="InterPro" id="IPR016024">
    <property type="entry name" value="ARM-type_fold"/>
</dbReference>
<evidence type="ECO:0000256" key="6">
    <source>
        <dbReference type="ARBA" id="ARBA00022786"/>
    </source>
</evidence>
<dbReference type="SUPFAM" id="SSF54236">
    <property type="entry name" value="Ubiquitin-like"/>
    <property type="match status" value="1"/>
</dbReference>
<dbReference type="PROSITE" id="PS50235">
    <property type="entry name" value="USP_3"/>
    <property type="match status" value="1"/>
</dbReference>
<feature type="region of interest" description="Disordered" evidence="9">
    <location>
        <begin position="1"/>
        <end position="205"/>
    </location>
</feature>
<dbReference type="Pfam" id="PF22900">
    <property type="entry name" value="UCH_UBL1"/>
    <property type="match status" value="1"/>
</dbReference>
<dbReference type="InterPro" id="IPR055176">
    <property type="entry name" value="UBP24/USP9X/USP9Y_UBL"/>
</dbReference>
<dbReference type="HOGENOM" id="CLU_225349_0_0_1"/>
<comment type="caution">
    <text evidence="12">The sequence shown here is derived from an EMBL/GenBank/DDBJ whole genome shotgun (WGS) entry which is preliminary data.</text>
</comment>
<dbReference type="Proteomes" id="UP000022910">
    <property type="component" value="Unassembled WGS sequence"/>
</dbReference>
<dbReference type="SMART" id="SM00213">
    <property type="entry name" value="UBQ"/>
    <property type="match status" value="1"/>
</dbReference>
<dbReference type="CDD" id="cd02659">
    <property type="entry name" value="peptidase_C19C"/>
    <property type="match status" value="1"/>
</dbReference>
<evidence type="ECO:0000259" key="10">
    <source>
        <dbReference type="PROSITE" id="PS50053"/>
    </source>
</evidence>
<proteinExistence type="inferred from homology"/>
<keyword evidence="13" id="KW-1185">Reference proteome</keyword>
<feature type="compositionally biased region" description="Basic and acidic residues" evidence="9">
    <location>
        <begin position="50"/>
        <end position="73"/>
    </location>
</feature>
<dbReference type="CDD" id="cd17039">
    <property type="entry name" value="Ubl_ubiquitin_like"/>
    <property type="match status" value="1"/>
</dbReference>
<dbReference type="GO" id="GO:0004843">
    <property type="term" value="F:cysteine-type deubiquitinase activity"/>
    <property type="evidence" value="ECO:0007669"/>
    <property type="project" value="UniProtKB-EC"/>
</dbReference>
<feature type="compositionally biased region" description="Basic and acidic residues" evidence="9">
    <location>
        <begin position="1"/>
        <end position="13"/>
    </location>
</feature>
<keyword evidence="4" id="KW-0597">Phosphoprotein</keyword>
<dbReference type="InterPro" id="IPR000626">
    <property type="entry name" value="Ubiquitin-like_dom"/>
</dbReference>
<comment type="catalytic activity">
    <reaction evidence="1">
        <text>Thiol-dependent hydrolysis of ester, thioester, amide, peptide and isopeptide bonds formed by the C-terminal Gly of ubiquitin (a 76-residue protein attached to proteins as an intracellular targeting signal).</text>
        <dbReference type="EC" id="3.4.19.12"/>
    </reaction>
</comment>
<evidence type="ECO:0000256" key="3">
    <source>
        <dbReference type="ARBA" id="ARBA00012759"/>
    </source>
</evidence>
<feature type="compositionally biased region" description="Acidic residues" evidence="9">
    <location>
        <begin position="163"/>
        <end position="178"/>
    </location>
</feature>
<dbReference type="FunFam" id="3.90.70.10:FF:000022">
    <property type="entry name" value="Ubiquitin carboxyl-terminal hydrolase 24"/>
    <property type="match status" value="1"/>
</dbReference>
<dbReference type="PROSITE" id="PS00973">
    <property type="entry name" value="USP_2"/>
    <property type="match status" value="1"/>
</dbReference>
<dbReference type="GO" id="GO:0006508">
    <property type="term" value="P:proteolysis"/>
    <property type="evidence" value="ECO:0007669"/>
    <property type="project" value="UniProtKB-KW"/>
</dbReference>
<dbReference type="InterPro" id="IPR018200">
    <property type="entry name" value="USP_CS"/>
</dbReference>
<feature type="compositionally biased region" description="Acidic residues" evidence="9">
    <location>
        <begin position="36"/>
        <end position="47"/>
    </location>
</feature>
<dbReference type="GO" id="GO:0005829">
    <property type="term" value="C:cytosol"/>
    <property type="evidence" value="ECO:0007669"/>
    <property type="project" value="TreeGrafter"/>
</dbReference>
<name>A0A015I2L6_RHIIW</name>
<gene>
    <name evidence="12" type="ORF">RirG_263650</name>
</gene>
<dbReference type="InterPro" id="IPR001394">
    <property type="entry name" value="Peptidase_C19_UCH"/>
</dbReference>
<evidence type="ECO:0000256" key="5">
    <source>
        <dbReference type="ARBA" id="ARBA00022670"/>
    </source>
</evidence>
<dbReference type="PANTHER" id="PTHR24006">
    <property type="entry name" value="UBIQUITIN CARBOXYL-TERMINAL HYDROLASE"/>
    <property type="match status" value="1"/>
</dbReference>
<dbReference type="InterPro" id="IPR038765">
    <property type="entry name" value="Papain-like_cys_pep_sf"/>
</dbReference>
<accession>A0A015I2L6</accession>
<dbReference type="PROSITE" id="PS50053">
    <property type="entry name" value="UBIQUITIN_2"/>
    <property type="match status" value="1"/>
</dbReference>
<dbReference type="InterPro" id="IPR056850">
    <property type="entry name" value="ARM_UBP34_24_USP9X_Y"/>
</dbReference>
<keyword evidence="8" id="KW-0788">Thiol protease</keyword>
<dbReference type="InterPro" id="IPR029071">
    <property type="entry name" value="Ubiquitin-like_domsf"/>
</dbReference>
<dbReference type="PROSITE" id="PS00972">
    <property type="entry name" value="USP_1"/>
    <property type="match status" value="1"/>
</dbReference>
<feature type="domain" description="USP" evidence="11">
    <location>
        <begin position="1741"/>
        <end position="2092"/>
    </location>
</feature>
<evidence type="ECO:0000256" key="2">
    <source>
        <dbReference type="ARBA" id="ARBA00009085"/>
    </source>
</evidence>
<sequence>MSQKLPVDRKPLEQEEITGLDVKEGVENQTLKNEEMDNEVIIEDDLDGANSEKENLSEKSEDLVGRQNIKEESSSEDDDELDDDDDDDEDDDIEDIDEEIVEEYEGHEEDCVVTKPITHVSRRDHEQHPKKRVALASETSRQQHSSHRGRNSRKEHRHMASSSEDEDYVSDDVDDDSEPGQRRRHSQTSATGSRRRGTKDEDYPLNNYESYISQLKEPNPCKILNKFNDFGDLIISGHNSLDTKQHFIDLMYREWFPKFAIVLLNRGYPTVAPAQANIIASTIQSFLTKVLQISIRLIEEPESMNVSEDEFPLSEHMQDAVSRILGDENATFYRRFDSRFDTRRLDVGVNSVMVGIVNDEIGEYDDSIICADKAFHVAWHLFPIPKLEPRISQYQYESINTFVGNGGLEAVLRALGYVDETRSIRIDTHRFNNLDLKDVHGVIRMIHKIGPYVPNNVDFRQFVMKVANCVYDQIINIPEEWLIRQDKKLIPNIVHMVTSMILTLPSSVSGTVKDIERNYHPMMSSDEDDDDDSDYMLYQEVPDEQQVIRSAQLKIDIAVRLLKTSRLDLRLTGLNEIKEALILGLKQARVLKKSRRRGNARKRSLSVDGEDDAIQVDEENPSDKIHRVLNEKLQEYAILEYIFGSNIHLEIVQRCTDILTFMIHTRTLTTRELDIVWSPIDGNQHRSIIHGVCQVLIEVSDSLSQDQRDYLFQKLMKMPMSFIETQTYLLIRTLVQSTMTCVRVGGVLVSHISFEAHRILWRILCDSSVPVPVLMNAEVLSPTAGSSASTISTIDPEITQNACTVLTELLQGDTRQEDRNALLDMCIDCLKRHDPGTVWALRILTRIISPPFPNPSTTTNGYLHHLITGVNLPQLFLDDLEHWTKTVKVCADRSYSSFSMDLDRNISYTASSSTVLLSPSRAAILRDQLISRLQFLQWVANYETIPFFTSTAQTDVIWNCLIVDPIGKQEQDEAFSYFDHIIEYDHFTSHFFNNRLPELDVRYLSDQAFKYAKNCLLKVNAKNGRLRSTSPNPQSQNQLSIIVQGDLVGIDLIWDIALRAEEESVGNEAIVFLSCGYISLICEFTLQTDKKLENHINLARQHREALVDKCVAHLFTAANGLSRSLAFSTMDNNITISNLVQASLSLENQDSNALKFKRCLEVLKSFMDLFDTKYSDSPMDLNIVKKHSMLNEAEMITVKVTITHAGANRGFEIQIHPTETVLSLRQKIASRVGSTRPGMIRLITSGKELNTDQNGMTLKKLKVVDRQSFMAMKRTTDIKNGLESDKAEDTAEEITQSDLPINMLSKYIDQFFLMLELDEAYSSQIWDLLMRLPTHIKSMEALKSLEIPVKWEELFVNRSPFRLLYSLQILNWLLRDGDETQSGPEWSMRFVENGGLDYLLSLLMVRGSANDSNNIVNCQQNSVTKRACLGLLLKVISYFAVDNSSVSSTVFQRFESNALITKLIDIIGYCVDPSHKQVGEDLIIIRYAMKLLLCLCLREDSALSSFVEYSNLREWLITALVACRSEEARNLMSQMLLQFCQDIAESSNALSNQLPTSLESFLSLLWSFLPDVENYVDTSKEYFELMGNLMHFVTKSNRVSLPALYSDIKRQIKEHPIKEQFNSPNEDTVIVGLIKLMTIIVSEYQDFKRVSGDTLLDLIFYECLFQVPTIKHTGSCLPPKCKLEVSRNAALELLNQLVKYCPKNFLRITELYLKQLDRGDQLNDNWNYCPRTAQKSSAGYVGLQNLGATCYVNSLIQQFYMNAFFRQSIFNTPVLDNNKDDNLLYQLQVVFGNLQESEKKSYEATTFCHAYKDYDGQPLNVALQMDVDEYFNGLFDRLENSVSGTPQAMLLKEHFGGSSVQQIKSRDCDHISEKEESFYVLNCEVKNKKNVEESLELSVEGELLDGDNQYFCTKCNKSVDAIKRSCIKKLPKNLIVNLKRFDFDMELLKRVKINEYFEFPTNINMEPYTLDYLIRKESGQLDEMKFDVTNKGQFEYELVGVLVHTGTADSGHYYSFIKERKPLHNNENNESNERRWYQFNDSNVEIFDPKEIAKQCFGGPEYVMQWDPASQKNLPRMFAKQYNAYMLFYERIGDQNNTESEQEQVAKVPTDIYSSIWEENINFLQDKNIFDPGYFQLMWSVLHSIDFAEKSKITVNGEEIDLVLRTIQLATEFVLGTLSRAKDNHELKNWVEFLKSLFQTHLYGCQWLIGRLIDNNPNYIQQILMSCYVQDVREQIVDLIMFVLRTLRNGDPTAYGLQTVVVIDNEDILDSSMNLDSTQAQICNPKGLIVQLCEALLNLLPSAHIWWRNFEQYFYLLSYIASSGMPERIYMIKRGFIGELVKLFLLDELQPLKSRKRRMGDKFSLPPFRYLLTTLRTLLRACDVANIISDRESERERDPSSLTGIQTLLRLSRSEYDLIFEHNESEDIQYIFFMKQIRDCIDGAASREIFQHFAINNEEISEEFINQLIRAADTYTADHVRPHLEIIYSLNQIQDSFTQIRIEHTISEILKLAKSNQNSPPIAYECLGLIEALCTSTVGAYVQNAFFNYMDDWLLEYLLISPYETVRQRAEDLFSLLIFGKLDEAQGDQAQKDAYKSMTKHYTMMLKHMDGFEQCWKATHNRRGAEPYGWRLSNIFRCMTKCLRSQKEKQMFQAYYERFSSIFIAVDTARIDCDMDKKEIITFWYTVCENYTPNVDIFISNENLTNHLHMYYVSINHTQENINYNQTTLPKYYGLLLMGCRRSNEYHKRWIEAPNYYWALSSMIFGDFYDDHKTDELIALMNFSADESIVFRSKVWDHVIPTLSNNTPLSRKVSQILRLVQFLNRNSIEDLYLFGKYHGFEILSQHIHTIKDKHPNDESILKCLEVINLNLGIALSSDEGTRDYIKSWKSRSDFVTNLLTFLHPNVENAVYVKASEILCKFVSMKSTMNLASEIMQILIDKHSLWQRGWSNVTQEELQLKFGGSQSIFTELKLLANESESYSPSGPSIHVYKTFLTKLRSEDILRLQQKIYNPYLVIINKLVDAAIELKEFDKIIRLCSLIVLEMMDHIDVNDIFSQLLNIYEKYSTKEVINAYHNAPFAMLVERILNSDSHFILDLSPERLNTFKSLIGIIKTSKPDVIQPIVLKHIQQFAANSKVLREKLDSKDLDSINTIIKELLIILQVLVLSLSDSDIPVDDPLRKAYLDSLKEINSEQVKSGLGQFDEMTEVINKINFLLDQLTPQCENDFEVVEKPKNDTISNNA</sequence>
<dbReference type="InterPro" id="IPR028889">
    <property type="entry name" value="USP"/>
</dbReference>
<evidence type="ECO:0000256" key="8">
    <source>
        <dbReference type="ARBA" id="ARBA00022807"/>
    </source>
</evidence>
<evidence type="ECO:0000256" key="7">
    <source>
        <dbReference type="ARBA" id="ARBA00022801"/>
    </source>
</evidence>
<protein>
    <recommendedName>
        <fullName evidence="3">ubiquitinyl hydrolase 1</fullName>
        <ecNumber evidence="3">3.4.19.12</ecNumber>
    </recommendedName>
</protein>
<evidence type="ECO:0000256" key="9">
    <source>
        <dbReference type="SAM" id="MobiDB-lite"/>
    </source>
</evidence>
<dbReference type="GO" id="GO:0016579">
    <property type="term" value="P:protein deubiquitination"/>
    <property type="evidence" value="ECO:0007669"/>
    <property type="project" value="InterPro"/>
</dbReference>
<dbReference type="Pfam" id="PF12030">
    <property type="entry name" value="DUF3517"/>
    <property type="match status" value="1"/>
</dbReference>
<dbReference type="PANTHER" id="PTHR24006:SF910">
    <property type="entry name" value="UBIQUITINYL HYDROLASE 1"/>
    <property type="match status" value="1"/>
</dbReference>
<feature type="domain" description="Ubiquitin-like" evidence="10">
    <location>
        <begin position="1198"/>
        <end position="1274"/>
    </location>
</feature>
<dbReference type="Pfam" id="PF25010">
    <property type="entry name" value="ARM_UBP24_USP9X-Y"/>
    <property type="match status" value="2"/>
</dbReference>
<dbReference type="Pfam" id="PF00443">
    <property type="entry name" value="UCH"/>
    <property type="match status" value="1"/>
</dbReference>
<dbReference type="Gene3D" id="3.90.70.10">
    <property type="entry name" value="Cysteine proteinases"/>
    <property type="match status" value="1"/>
</dbReference>
<feature type="compositionally biased region" description="Basic residues" evidence="9">
    <location>
        <begin position="144"/>
        <end position="159"/>
    </location>
</feature>
<dbReference type="Gene3D" id="3.10.20.90">
    <property type="entry name" value="Phosphatidylinositol 3-kinase Catalytic Subunit, Chain A, domain 1"/>
    <property type="match status" value="1"/>
</dbReference>